<evidence type="ECO:0000256" key="11">
    <source>
        <dbReference type="ARBA" id="ARBA00022840"/>
    </source>
</evidence>
<comment type="caution">
    <text evidence="21">The sequence shown here is derived from an EMBL/GenBank/DDBJ whole genome shotgun (WGS) entry which is preliminary data.</text>
</comment>
<accession>A0A4R5DL69</accession>
<evidence type="ECO:0000256" key="17">
    <source>
        <dbReference type="SAM" id="Phobius"/>
    </source>
</evidence>
<dbReference type="InterPro" id="IPR005702">
    <property type="entry name" value="Wzc-like_C"/>
</dbReference>
<evidence type="ECO:0000313" key="22">
    <source>
        <dbReference type="Proteomes" id="UP000294850"/>
    </source>
</evidence>
<keyword evidence="8 17" id="KW-0812">Transmembrane</keyword>
<dbReference type="Pfam" id="PF13807">
    <property type="entry name" value="GNVR"/>
    <property type="match status" value="1"/>
</dbReference>
<dbReference type="NCBIfam" id="TIGR01007">
    <property type="entry name" value="eps_fam"/>
    <property type="match status" value="1"/>
</dbReference>
<keyword evidence="6" id="KW-0997">Cell inner membrane</keyword>
<feature type="domain" description="Polysaccharide chain length determinant N-terminal" evidence="18">
    <location>
        <begin position="25"/>
        <end position="112"/>
    </location>
</feature>
<dbReference type="EMBL" id="SMFL01000011">
    <property type="protein sequence ID" value="TDE11605.1"/>
    <property type="molecule type" value="Genomic_DNA"/>
</dbReference>
<feature type="transmembrane region" description="Helical" evidence="17">
    <location>
        <begin position="31"/>
        <end position="50"/>
    </location>
</feature>
<dbReference type="Pfam" id="PF13614">
    <property type="entry name" value="AAA_31"/>
    <property type="match status" value="1"/>
</dbReference>
<evidence type="ECO:0000259" key="19">
    <source>
        <dbReference type="Pfam" id="PF13614"/>
    </source>
</evidence>
<evidence type="ECO:0000256" key="13">
    <source>
        <dbReference type="ARBA" id="ARBA00023136"/>
    </source>
</evidence>
<evidence type="ECO:0000256" key="4">
    <source>
        <dbReference type="ARBA" id="ARBA00011903"/>
    </source>
</evidence>
<protein>
    <recommendedName>
        <fullName evidence="4">non-specific protein-tyrosine kinase</fullName>
        <ecNumber evidence="4">2.7.10.2</ecNumber>
    </recommendedName>
</protein>
<comment type="subcellular location">
    <subcellularLocation>
        <location evidence="1">Cell inner membrane</location>
        <topology evidence="1">Multi-pass membrane protein</topology>
    </subcellularLocation>
</comment>
<dbReference type="InterPro" id="IPR003856">
    <property type="entry name" value="LPS_length_determ_N"/>
</dbReference>
<feature type="domain" description="Tyrosine-protein kinase G-rich" evidence="20">
    <location>
        <begin position="437"/>
        <end position="506"/>
    </location>
</feature>
<keyword evidence="22" id="KW-1185">Reference proteome</keyword>
<evidence type="ECO:0000256" key="3">
    <source>
        <dbReference type="ARBA" id="ARBA00008883"/>
    </source>
</evidence>
<evidence type="ECO:0000256" key="5">
    <source>
        <dbReference type="ARBA" id="ARBA00022475"/>
    </source>
</evidence>
<evidence type="ECO:0000256" key="10">
    <source>
        <dbReference type="ARBA" id="ARBA00022777"/>
    </source>
</evidence>
<evidence type="ECO:0000256" key="12">
    <source>
        <dbReference type="ARBA" id="ARBA00022989"/>
    </source>
</evidence>
<dbReference type="GO" id="GO:0005886">
    <property type="term" value="C:plasma membrane"/>
    <property type="evidence" value="ECO:0007669"/>
    <property type="project" value="UniProtKB-SubCell"/>
</dbReference>
<dbReference type="InterPro" id="IPR027417">
    <property type="entry name" value="P-loop_NTPase"/>
</dbReference>
<feature type="coiled-coil region" evidence="16">
    <location>
        <begin position="387"/>
        <end position="422"/>
    </location>
</feature>
<evidence type="ECO:0000259" key="20">
    <source>
        <dbReference type="Pfam" id="PF13807"/>
    </source>
</evidence>
<keyword evidence="12 17" id="KW-1133">Transmembrane helix</keyword>
<evidence type="ECO:0000256" key="7">
    <source>
        <dbReference type="ARBA" id="ARBA00022679"/>
    </source>
</evidence>
<evidence type="ECO:0000256" key="8">
    <source>
        <dbReference type="ARBA" id="ARBA00022692"/>
    </source>
</evidence>
<dbReference type="GO" id="GO:0004715">
    <property type="term" value="F:non-membrane spanning protein tyrosine kinase activity"/>
    <property type="evidence" value="ECO:0007669"/>
    <property type="project" value="UniProtKB-EC"/>
</dbReference>
<dbReference type="SUPFAM" id="SSF52540">
    <property type="entry name" value="P-loop containing nucleoside triphosphate hydrolases"/>
    <property type="match status" value="1"/>
</dbReference>
<name>A0A4R5DL69_9BACT</name>
<dbReference type="AlphaFoldDB" id="A0A4R5DL69"/>
<dbReference type="Gene3D" id="3.40.50.300">
    <property type="entry name" value="P-loop containing nucleotide triphosphate hydrolases"/>
    <property type="match status" value="1"/>
</dbReference>
<keyword evidence="14" id="KW-0829">Tyrosine-protein kinase</keyword>
<dbReference type="RefSeq" id="WP_131960938.1">
    <property type="nucleotide sequence ID" value="NZ_SMFL01000011.1"/>
</dbReference>
<dbReference type="OrthoDB" id="9794577at2"/>
<keyword evidence="13 17" id="KW-0472">Membrane</keyword>
<keyword evidence="11" id="KW-0067">ATP-binding</keyword>
<dbReference type="InterPro" id="IPR032807">
    <property type="entry name" value="GNVR"/>
</dbReference>
<proteinExistence type="inferred from homology"/>
<organism evidence="21 22">
    <name type="scientific">Dyadobacter psychrotolerans</name>
    <dbReference type="NCBI Taxonomy" id="2541721"/>
    <lineage>
        <taxon>Bacteria</taxon>
        <taxon>Pseudomonadati</taxon>
        <taxon>Bacteroidota</taxon>
        <taxon>Cytophagia</taxon>
        <taxon>Cytophagales</taxon>
        <taxon>Spirosomataceae</taxon>
        <taxon>Dyadobacter</taxon>
    </lineage>
</organism>
<dbReference type="CDD" id="cd05387">
    <property type="entry name" value="BY-kinase"/>
    <property type="match status" value="1"/>
</dbReference>
<reference evidence="21 22" key="1">
    <citation type="submission" date="2019-03" db="EMBL/GenBank/DDBJ databases">
        <title>Dyadobacter AR-3-6 sp. nov., isolated from arctic soil.</title>
        <authorList>
            <person name="Chaudhary D.K."/>
        </authorList>
    </citation>
    <scope>NUCLEOTIDE SEQUENCE [LARGE SCALE GENOMIC DNA]</scope>
    <source>
        <strain evidence="21 22">AR-3-6</strain>
    </source>
</reference>
<comment type="similarity">
    <text evidence="2">Belongs to the CpsD/CapB family.</text>
</comment>
<keyword evidence="7 21" id="KW-0808">Transferase</keyword>
<dbReference type="GO" id="GO:0005524">
    <property type="term" value="F:ATP binding"/>
    <property type="evidence" value="ECO:0007669"/>
    <property type="project" value="UniProtKB-KW"/>
</dbReference>
<evidence type="ECO:0000256" key="6">
    <source>
        <dbReference type="ARBA" id="ARBA00022519"/>
    </source>
</evidence>
<gene>
    <name evidence="21" type="ORF">E0F88_24560</name>
</gene>
<keyword evidence="5" id="KW-1003">Cell membrane</keyword>
<dbReference type="Pfam" id="PF02706">
    <property type="entry name" value="Wzz"/>
    <property type="match status" value="1"/>
</dbReference>
<feature type="domain" description="AAA" evidence="19">
    <location>
        <begin position="579"/>
        <end position="707"/>
    </location>
</feature>
<keyword evidence="10 21" id="KW-0418">Kinase</keyword>
<evidence type="ECO:0000313" key="21">
    <source>
        <dbReference type="EMBL" id="TDE11605.1"/>
    </source>
</evidence>
<comment type="catalytic activity">
    <reaction evidence="15">
        <text>L-tyrosyl-[protein] + ATP = O-phospho-L-tyrosyl-[protein] + ADP + H(+)</text>
        <dbReference type="Rhea" id="RHEA:10596"/>
        <dbReference type="Rhea" id="RHEA-COMP:10136"/>
        <dbReference type="Rhea" id="RHEA-COMP:20101"/>
        <dbReference type="ChEBI" id="CHEBI:15378"/>
        <dbReference type="ChEBI" id="CHEBI:30616"/>
        <dbReference type="ChEBI" id="CHEBI:46858"/>
        <dbReference type="ChEBI" id="CHEBI:61978"/>
        <dbReference type="ChEBI" id="CHEBI:456216"/>
        <dbReference type="EC" id="2.7.10.2"/>
    </reaction>
</comment>
<keyword evidence="9" id="KW-0547">Nucleotide-binding</keyword>
<evidence type="ECO:0000256" key="9">
    <source>
        <dbReference type="ARBA" id="ARBA00022741"/>
    </source>
</evidence>
<evidence type="ECO:0000256" key="15">
    <source>
        <dbReference type="ARBA" id="ARBA00051245"/>
    </source>
</evidence>
<dbReference type="Proteomes" id="UP000294850">
    <property type="component" value="Unassembled WGS sequence"/>
</dbReference>
<dbReference type="EC" id="2.7.10.2" evidence="4"/>
<dbReference type="PANTHER" id="PTHR32309:SF13">
    <property type="entry name" value="FERRIC ENTEROBACTIN TRANSPORT PROTEIN FEPE"/>
    <property type="match status" value="1"/>
</dbReference>
<dbReference type="InterPro" id="IPR050445">
    <property type="entry name" value="Bact_polysacc_biosynth/exp"/>
</dbReference>
<evidence type="ECO:0000256" key="1">
    <source>
        <dbReference type="ARBA" id="ARBA00004429"/>
    </source>
</evidence>
<evidence type="ECO:0000256" key="16">
    <source>
        <dbReference type="SAM" id="Coils"/>
    </source>
</evidence>
<comment type="similarity">
    <text evidence="3">Belongs to the etk/wzc family.</text>
</comment>
<evidence type="ECO:0000259" key="18">
    <source>
        <dbReference type="Pfam" id="PF02706"/>
    </source>
</evidence>
<sequence>MASYLENITSIESGSTVNHTLTQTIRRLISLWPWLILSQIFSLLASFIYLRYSTPRYEITSTILVKDDTKGTDLGEAAILENLGLAPGKSNVDNEVEILKSRTLIESVVSDLQLYISYFVSGNIKTAEIYDKSPVILHLIDPKSDQIKRTEVTYKITVKANDQFTLTDKVHTWNQSFGDTFLLPTGEATLRKTIYKPDPENTYSIKISGFESTVSEYSRRLSISATNKQVSIISLRLTDILPRKGEALLKKLTENYLSTSITDKNRIADSTIAFIDQNLHLVSLELKDIEEKIESFRRKNHITDMAEQSRLLLANSSLYDKEKLQVNLELDMISSLQAFIKKNPNGIIPSSIVLQSSDFTLLTDKYNTVQLSRDKAGYNFTGQHPAMQNLDLQLKRIREEIIQHIESKRNELQINKLSLEKKAVTFQTEMDHIPSRQRTFIDQTRQQQIKQELYIFLLKKRIETSISKSSTIASGRIIDVAKAEEIPVSPNRQLTFLLALLSGLGIPLAISGLLEIFTTRVTDKQELIKFTDVPLIAEIAHKRLPGVQVFEQKGRDPISEQFRTFRTNIQFLSAAEDQKVILITSGMSGEGKTFVAINLCSALGLAEKKVILLDFDLRQPKIASYLNITGKGITDFLISTTKEDNLIRPSGLSIAFDVITAGTIPPNPAELILSDKVKSLILKLKETYDYIILDSPPIGLVTDARLLSQYADISLYVIRQNFTFKHQLEDLKGISKSGLLPKLHLVLNDVKPAPGNGYNYGYGKD</sequence>
<dbReference type="InterPro" id="IPR025669">
    <property type="entry name" value="AAA_dom"/>
</dbReference>
<evidence type="ECO:0000256" key="2">
    <source>
        <dbReference type="ARBA" id="ARBA00007316"/>
    </source>
</evidence>
<evidence type="ECO:0000256" key="14">
    <source>
        <dbReference type="ARBA" id="ARBA00023137"/>
    </source>
</evidence>
<dbReference type="PANTHER" id="PTHR32309">
    <property type="entry name" value="TYROSINE-PROTEIN KINASE"/>
    <property type="match status" value="1"/>
</dbReference>
<keyword evidence="16" id="KW-0175">Coiled coil</keyword>